<protein>
    <submittedName>
        <fullName evidence="1">Uncharacterized protein</fullName>
    </submittedName>
</protein>
<dbReference type="PROSITE" id="PS51257">
    <property type="entry name" value="PROKAR_LIPOPROTEIN"/>
    <property type="match status" value="1"/>
</dbReference>
<reference evidence="1 2" key="1">
    <citation type="submission" date="2019-12" db="EMBL/GenBank/DDBJ databases">
        <title>Deinococcus sp. HMF7620 Genome sequencing and assembly.</title>
        <authorList>
            <person name="Kang H."/>
            <person name="Kim H."/>
            <person name="Joh K."/>
        </authorList>
    </citation>
    <scope>NUCLEOTIDE SEQUENCE [LARGE SCALE GENOMIC DNA]</scope>
    <source>
        <strain evidence="1 2">HMF7620</strain>
    </source>
</reference>
<accession>A0A7C9HX62</accession>
<dbReference type="EMBL" id="WQLB01000005">
    <property type="protein sequence ID" value="MVN86230.1"/>
    <property type="molecule type" value="Genomic_DNA"/>
</dbReference>
<dbReference type="Proteomes" id="UP000483286">
    <property type="component" value="Unassembled WGS sequence"/>
</dbReference>
<name>A0A7C9HX62_9DEIO</name>
<dbReference type="AlphaFoldDB" id="A0A7C9HX62"/>
<gene>
    <name evidence="1" type="ORF">GO986_05575</name>
</gene>
<dbReference type="RefSeq" id="WP_157458286.1">
    <property type="nucleotide sequence ID" value="NZ_WQLB01000005.1"/>
</dbReference>
<proteinExistence type="predicted"/>
<evidence type="ECO:0000313" key="1">
    <source>
        <dbReference type="EMBL" id="MVN86230.1"/>
    </source>
</evidence>
<sequence>MRKAKKGLWVMLVVMLTACGEAVTEVPVNAAPQAALSAAALPSCPSRCDRGPSYRAALEELNRVREYMPNSGVIIVPDGGTVNLEAGAMGRLSQALLDQLRRGLTEGFWDSPGSEQARGQGLSLLTGFLLKAQARIVNDQPYIVVLPSQVNELYTALSTLK</sequence>
<keyword evidence="2" id="KW-1185">Reference proteome</keyword>
<comment type="caution">
    <text evidence="1">The sequence shown here is derived from an EMBL/GenBank/DDBJ whole genome shotgun (WGS) entry which is preliminary data.</text>
</comment>
<organism evidence="1 2">
    <name type="scientific">Deinococcus arboris</name>
    <dbReference type="NCBI Taxonomy" id="2682977"/>
    <lineage>
        <taxon>Bacteria</taxon>
        <taxon>Thermotogati</taxon>
        <taxon>Deinococcota</taxon>
        <taxon>Deinococci</taxon>
        <taxon>Deinococcales</taxon>
        <taxon>Deinococcaceae</taxon>
        <taxon>Deinococcus</taxon>
    </lineage>
</organism>
<evidence type="ECO:0000313" key="2">
    <source>
        <dbReference type="Proteomes" id="UP000483286"/>
    </source>
</evidence>